<keyword evidence="2 5" id="KW-0812">Transmembrane</keyword>
<dbReference type="PANTHER" id="PTHR23017:SF3">
    <property type="entry name" value="G-PROTEIN COUPLED RECEPTORS FAMILY 1 PROFILE DOMAIN-CONTAINING PROTEIN"/>
    <property type="match status" value="1"/>
</dbReference>
<feature type="transmembrane region" description="Helical" evidence="5">
    <location>
        <begin position="50"/>
        <end position="71"/>
    </location>
</feature>
<dbReference type="CDD" id="cd00637">
    <property type="entry name" value="7tm_classA_rhodopsin-like"/>
    <property type="match status" value="1"/>
</dbReference>
<evidence type="ECO:0000256" key="4">
    <source>
        <dbReference type="ARBA" id="ARBA00023136"/>
    </source>
</evidence>
<evidence type="ECO:0000256" key="5">
    <source>
        <dbReference type="SAM" id="Phobius"/>
    </source>
</evidence>
<evidence type="ECO:0000313" key="8">
    <source>
        <dbReference type="Proteomes" id="UP001303046"/>
    </source>
</evidence>
<name>A0ABR1DBG3_NECAM</name>
<evidence type="ECO:0000313" key="7">
    <source>
        <dbReference type="EMBL" id="KAK6746786.1"/>
    </source>
</evidence>
<dbReference type="SUPFAM" id="SSF81321">
    <property type="entry name" value="Family A G protein-coupled receptor-like"/>
    <property type="match status" value="1"/>
</dbReference>
<dbReference type="Pfam" id="PF10328">
    <property type="entry name" value="7TM_GPCR_Srx"/>
    <property type="match status" value="1"/>
</dbReference>
<dbReference type="PANTHER" id="PTHR23017">
    <property type="entry name" value="SERPENTINE RECEPTOR, CLASS X"/>
    <property type="match status" value="1"/>
</dbReference>
<proteinExistence type="predicted"/>
<feature type="transmembrane region" description="Helical" evidence="5">
    <location>
        <begin position="110"/>
        <end position="133"/>
    </location>
</feature>
<protein>
    <recommendedName>
        <fullName evidence="6">G-protein coupled receptors family 1 profile domain-containing protein</fullName>
    </recommendedName>
</protein>
<feature type="transmembrane region" description="Helical" evidence="5">
    <location>
        <begin position="77"/>
        <end position="98"/>
    </location>
</feature>
<evidence type="ECO:0000256" key="1">
    <source>
        <dbReference type="ARBA" id="ARBA00004370"/>
    </source>
</evidence>
<accession>A0ABR1DBG3</accession>
<keyword evidence="4 5" id="KW-0472">Membrane</keyword>
<keyword evidence="8" id="KW-1185">Reference proteome</keyword>
<dbReference type="Gene3D" id="1.20.1070.10">
    <property type="entry name" value="Rhodopsin 7-helix transmembrane proteins"/>
    <property type="match status" value="1"/>
</dbReference>
<dbReference type="PROSITE" id="PS50262">
    <property type="entry name" value="G_PROTEIN_RECEP_F1_2"/>
    <property type="match status" value="1"/>
</dbReference>
<feature type="domain" description="G-protein coupled receptors family 1 profile" evidence="6">
    <location>
        <begin position="19"/>
        <end position="177"/>
    </location>
</feature>
<comment type="subcellular location">
    <subcellularLocation>
        <location evidence="1">Membrane</location>
    </subcellularLocation>
</comment>
<dbReference type="Proteomes" id="UP001303046">
    <property type="component" value="Unassembled WGS sequence"/>
</dbReference>
<evidence type="ECO:0000259" key="6">
    <source>
        <dbReference type="PROSITE" id="PS50262"/>
    </source>
</evidence>
<gene>
    <name evidence="7" type="primary">Necator_chrIV.g13487</name>
    <name evidence="7" type="ORF">RB195_000196</name>
</gene>
<comment type="caution">
    <text evidence="7">The sequence shown here is derived from an EMBL/GenBank/DDBJ whole genome shotgun (WGS) entry which is preliminary data.</text>
</comment>
<evidence type="ECO:0000256" key="3">
    <source>
        <dbReference type="ARBA" id="ARBA00022989"/>
    </source>
</evidence>
<sequence>MTSAALGFGDKVSFIGLVPLLLVVLQILRYRRNFTPFRYLILSKLIADGLELFIVMMLLVSSELIFGEWVPLRYRPAVGYVAVGLQYSSFHTSIAMTANRLLAVLYPLKYNAWFTVPTTITMIIICWLSGWIIRLDYMLWDCHFMFVPQSRQFIYTGCTGIFPFIYNVIFAVLTTTLDIFSLSRVKHINEGGVDTRGSKHEKPWFLQRTRSFLLEILEFLLGNARKCRTEAMQILLLFVIGCIVEETGAAKVEAVGISPTMIGRRGEPTISRGIQRFWTSVALRSFSVHENCECPAEKRTDTLSSPFKRSSSTPFEKYGRKLLDVQKR</sequence>
<reference evidence="7 8" key="1">
    <citation type="submission" date="2023-08" db="EMBL/GenBank/DDBJ databases">
        <title>A Necator americanus chromosomal reference genome.</title>
        <authorList>
            <person name="Ilik V."/>
            <person name="Petrzelkova K.J."/>
            <person name="Pardy F."/>
            <person name="Fuh T."/>
            <person name="Niatou-Singa F.S."/>
            <person name="Gouil Q."/>
            <person name="Baker L."/>
            <person name="Ritchie M.E."/>
            <person name="Jex A.R."/>
            <person name="Gazzola D."/>
            <person name="Li H."/>
            <person name="Toshio Fujiwara R."/>
            <person name="Zhan B."/>
            <person name="Aroian R.V."/>
            <person name="Pafco B."/>
            <person name="Schwarz E.M."/>
        </authorList>
    </citation>
    <scope>NUCLEOTIDE SEQUENCE [LARGE SCALE GENOMIC DNA]</scope>
    <source>
        <strain evidence="7 8">Aroian</strain>
        <tissue evidence="7">Whole animal</tissue>
    </source>
</reference>
<organism evidence="7 8">
    <name type="scientific">Necator americanus</name>
    <name type="common">Human hookworm</name>
    <dbReference type="NCBI Taxonomy" id="51031"/>
    <lineage>
        <taxon>Eukaryota</taxon>
        <taxon>Metazoa</taxon>
        <taxon>Ecdysozoa</taxon>
        <taxon>Nematoda</taxon>
        <taxon>Chromadorea</taxon>
        <taxon>Rhabditida</taxon>
        <taxon>Rhabditina</taxon>
        <taxon>Rhabditomorpha</taxon>
        <taxon>Strongyloidea</taxon>
        <taxon>Ancylostomatidae</taxon>
        <taxon>Bunostominae</taxon>
        <taxon>Necator</taxon>
    </lineage>
</organism>
<keyword evidence="3 5" id="KW-1133">Transmembrane helix</keyword>
<dbReference type="InterPro" id="IPR019430">
    <property type="entry name" value="7TM_GPCR_serpentine_rcpt_Srx"/>
</dbReference>
<dbReference type="InterPro" id="IPR017452">
    <property type="entry name" value="GPCR_Rhodpsn_7TM"/>
</dbReference>
<dbReference type="EMBL" id="JAVFWL010000004">
    <property type="protein sequence ID" value="KAK6746786.1"/>
    <property type="molecule type" value="Genomic_DNA"/>
</dbReference>
<evidence type="ECO:0000256" key="2">
    <source>
        <dbReference type="ARBA" id="ARBA00022692"/>
    </source>
</evidence>
<feature type="transmembrane region" description="Helical" evidence="5">
    <location>
        <begin position="12"/>
        <end position="30"/>
    </location>
</feature>
<feature type="transmembrane region" description="Helical" evidence="5">
    <location>
        <begin position="153"/>
        <end position="177"/>
    </location>
</feature>